<keyword evidence="1" id="KW-1133">Transmembrane helix</keyword>
<sequence>MSIAHAPRWLILLIVALAARAITFGNPILHVDEEFYFVTARAMLDGALPFVDIWDRKPVGLFLLYAPAAALGFPAGIWAYQALALACLVATAWLVMRLADRAGWQQGALAAGVATILWPNLIDGQGGQAPIFYDLLVIAAVLLVAPRSDRTMPGRLFARGLGAMALIGLALQLKYSVVFEGAFLGLWLMWSLWRAGARPVRVLLAGSAWAATALAPTALAWAAYAGLGQSEAWLYANFLSILDRNPDPALAQLANLAIIIVILSPLFASAWLGWRGRGKSSAARPLQSFLFAWAGAAILGLLVFGSWFEHYALPLVPPLAICAAGFWGDHRRFALIMLLLAFVGGQAVLLAKRATRGTPGEIAAIARAIGPGPGCLHVYSGSVMLYPMAGRCTVTPWVFPSHLSRVRERGAIGVDQEAEIDRILRQQPEWVVMRKPYIGERPEIRARMATAVKRDYRRVALLPLGKERYALWRRSTPPARSASSSE</sequence>
<organism evidence="2 3">
    <name type="scientific">Sphingomonas suaedae</name>
    <dbReference type="NCBI Taxonomy" id="2599297"/>
    <lineage>
        <taxon>Bacteria</taxon>
        <taxon>Pseudomonadati</taxon>
        <taxon>Pseudomonadota</taxon>
        <taxon>Alphaproteobacteria</taxon>
        <taxon>Sphingomonadales</taxon>
        <taxon>Sphingomonadaceae</taxon>
        <taxon>Sphingomonas</taxon>
    </lineage>
</organism>
<dbReference type="KEGG" id="ssua:FPZ54_13190"/>
<feature type="transmembrane region" description="Helical" evidence="1">
    <location>
        <begin position="77"/>
        <end position="96"/>
    </location>
</feature>
<feature type="transmembrane region" description="Helical" evidence="1">
    <location>
        <begin position="333"/>
        <end position="351"/>
    </location>
</feature>
<accession>A0A518RHC3</accession>
<feature type="transmembrane region" description="Helical" evidence="1">
    <location>
        <begin position="177"/>
        <end position="195"/>
    </location>
</feature>
<feature type="transmembrane region" description="Helical" evidence="1">
    <location>
        <begin position="127"/>
        <end position="144"/>
    </location>
</feature>
<feature type="transmembrane region" description="Helical" evidence="1">
    <location>
        <begin position="156"/>
        <end position="171"/>
    </location>
</feature>
<evidence type="ECO:0000256" key="1">
    <source>
        <dbReference type="SAM" id="Phobius"/>
    </source>
</evidence>
<dbReference type="AlphaFoldDB" id="A0A518RHC3"/>
<reference evidence="2 3" key="1">
    <citation type="submission" date="2019-07" db="EMBL/GenBank/DDBJ databases">
        <title>Sphingomonas alkalisoli sp. nov., isolated from rhizosphere soil of Suaedae salsa.</title>
        <authorList>
            <person name="Zhang H."/>
            <person name="Xu L."/>
            <person name="Zhang J.-X."/>
            <person name="Sun J.-Q."/>
        </authorList>
    </citation>
    <scope>NUCLEOTIDE SEQUENCE [LARGE SCALE GENOMIC DNA]</scope>
    <source>
        <strain evidence="2 3">XS-10</strain>
    </source>
</reference>
<dbReference type="OrthoDB" id="345761at2"/>
<dbReference type="Proteomes" id="UP000318055">
    <property type="component" value="Chromosome"/>
</dbReference>
<evidence type="ECO:0008006" key="4">
    <source>
        <dbReference type="Google" id="ProtNLM"/>
    </source>
</evidence>
<feature type="transmembrane region" description="Helical" evidence="1">
    <location>
        <begin position="103"/>
        <end position="121"/>
    </location>
</feature>
<proteinExistence type="predicted"/>
<dbReference type="EMBL" id="CP042239">
    <property type="protein sequence ID" value="QDX26867.1"/>
    <property type="molecule type" value="Genomic_DNA"/>
</dbReference>
<feature type="transmembrane region" description="Helical" evidence="1">
    <location>
        <begin position="253"/>
        <end position="274"/>
    </location>
</feature>
<keyword evidence="3" id="KW-1185">Reference proteome</keyword>
<gene>
    <name evidence="2" type="ORF">FPZ54_13190</name>
</gene>
<name>A0A518RHC3_9SPHN</name>
<keyword evidence="1" id="KW-0812">Transmembrane</keyword>
<evidence type="ECO:0000313" key="2">
    <source>
        <dbReference type="EMBL" id="QDX26867.1"/>
    </source>
</evidence>
<keyword evidence="1" id="KW-0472">Membrane</keyword>
<feature type="transmembrane region" description="Helical" evidence="1">
    <location>
        <begin position="202"/>
        <end position="224"/>
    </location>
</feature>
<dbReference type="RefSeq" id="WP_145847885.1">
    <property type="nucleotide sequence ID" value="NZ_CP042239.1"/>
</dbReference>
<evidence type="ECO:0000313" key="3">
    <source>
        <dbReference type="Proteomes" id="UP000318055"/>
    </source>
</evidence>
<protein>
    <recommendedName>
        <fullName evidence="4">Glycosyltransferase RgtA/B/C/D-like domain-containing protein</fullName>
    </recommendedName>
</protein>
<feature type="transmembrane region" description="Helical" evidence="1">
    <location>
        <begin position="286"/>
        <end position="308"/>
    </location>
</feature>